<reference evidence="1 2" key="1">
    <citation type="submission" date="2024-02" db="EMBL/GenBank/DDBJ databases">
        <authorList>
            <person name="Chen Y."/>
            <person name="Shah S."/>
            <person name="Dougan E. K."/>
            <person name="Thang M."/>
            <person name="Chan C."/>
        </authorList>
    </citation>
    <scope>NUCLEOTIDE SEQUENCE [LARGE SCALE GENOMIC DNA]</scope>
</reference>
<evidence type="ECO:0000313" key="1">
    <source>
        <dbReference type="EMBL" id="CAK9029623.1"/>
    </source>
</evidence>
<dbReference type="EMBL" id="CAXAMM010012714">
    <property type="protein sequence ID" value="CAK9029623.1"/>
    <property type="molecule type" value="Genomic_DNA"/>
</dbReference>
<accession>A0ABP0KRW0</accession>
<dbReference type="SUPFAM" id="SSF49854">
    <property type="entry name" value="Spermadhesin, CUB domain"/>
    <property type="match status" value="1"/>
</dbReference>
<name>A0ABP0KRW0_9DINO</name>
<sequence length="360" mass="40329">MPRITCSLQLGEGAESFEGCTWAVVVAIVLWRAMLLGAVARVAGAPPQAELIPEYCPPWPSYDHSVPYNTSLAPKAVPLVNPLAHVFLREVRQLPLPSGTRDSMIHLVDEATAEPLVCELETMKGVRRKYYDRLPGLFQNHSRTAGYDVVPYINQFQSPYDAAHFESYLRPELGGNYTLSVEVLGAFVLTWEDRILLAGRSQGLLSETFNAMPLELNSTFYFFHLEYWADPLLPERIDQEMLTFPRRIRFLWSGPAGDMQPVPYTELYHSFDEVYGYPITAHGVNDPNPCDSENTVSVTGLLEGENGTIIDGTIGYNYNEDLTCSWLLEATGNVRFTVFVNFFDVVDSVNCAGRDIPTLN</sequence>
<comment type="caution">
    <text evidence="1">The sequence shown here is derived from an EMBL/GenBank/DDBJ whole genome shotgun (WGS) entry which is preliminary data.</text>
</comment>
<dbReference type="Proteomes" id="UP001642464">
    <property type="component" value="Unassembled WGS sequence"/>
</dbReference>
<proteinExistence type="predicted"/>
<evidence type="ECO:0000313" key="2">
    <source>
        <dbReference type="Proteomes" id="UP001642464"/>
    </source>
</evidence>
<dbReference type="InterPro" id="IPR035914">
    <property type="entry name" value="Sperma_CUB_dom_sf"/>
</dbReference>
<gene>
    <name evidence="1" type="ORF">SCF082_LOCUS18874</name>
</gene>
<protein>
    <submittedName>
        <fullName evidence="1">Wnt inhibitory factor 1</fullName>
    </submittedName>
</protein>
<organism evidence="1 2">
    <name type="scientific">Durusdinium trenchii</name>
    <dbReference type="NCBI Taxonomy" id="1381693"/>
    <lineage>
        <taxon>Eukaryota</taxon>
        <taxon>Sar</taxon>
        <taxon>Alveolata</taxon>
        <taxon>Dinophyceae</taxon>
        <taxon>Suessiales</taxon>
        <taxon>Symbiodiniaceae</taxon>
        <taxon>Durusdinium</taxon>
    </lineage>
</organism>
<keyword evidence="2" id="KW-1185">Reference proteome</keyword>